<dbReference type="RefSeq" id="XP_012655596.1">
    <property type="nucleotide sequence ID" value="XM_012800142.1"/>
</dbReference>
<keyword evidence="2" id="KW-1185">Reference proteome</keyword>
<dbReference type="KEGG" id="tet:TTHERM_000299748"/>
<evidence type="ECO:0000313" key="1">
    <source>
        <dbReference type="EMBL" id="EWS71852.1"/>
    </source>
</evidence>
<dbReference type="GeneID" id="24438275"/>
<proteinExistence type="predicted"/>
<dbReference type="AlphaFoldDB" id="W7X327"/>
<evidence type="ECO:0000313" key="2">
    <source>
        <dbReference type="Proteomes" id="UP000009168"/>
    </source>
</evidence>
<gene>
    <name evidence="1" type="ORF">TTHERM_000299748</name>
</gene>
<sequence length="143" mass="17046">MKKQLWKRGLKITKYSIRLRISFFRILFQLQKFMIQISNQQNVILVGIATTTITDTILHQEILTFKNKMTLKIIQICMNLVPKILISMSVYSSIQKRTHLLRSYQRQDLYKWILIQNILFRACCIVAQQIFQLKSEKILNVQI</sequence>
<protein>
    <submittedName>
        <fullName evidence="1">Uncharacterized protein</fullName>
    </submittedName>
</protein>
<accession>W7X327</accession>
<organism evidence="1 2">
    <name type="scientific">Tetrahymena thermophila (strain SB210)</name>
    <dbReference type="NCBI Taxonomy" id="312017"/>
    <lineage>
        <taxon>Eukaryota</taxon>
        <taxon>Sar</taxon>
        <taxon>Alveolata</taxon>
        <taxon>Ciliophora</taxon>
        <taxon>Intramacronucleata</taxon>
        <taxon>Oligohymenophorea</taxon>
        <taxon>Hymenostomatida</taxon>
        <taxon>Tetrahymenina</taxon>
        <taxon>Tetrahymenidae</taxon>
        <taxon>Tetrahymena</taxon>
    </lineage>
</organism>
<dbReference type="InParanoid" id="W7X327"/>
<reference evidence="2" key="1">
    <citation type="journal article" date="2006" name="PLoS Biol.">
        <title>Macronuclear genome sequence of the ciliate Tetrahymena thermophila, a model eukaryote.</title>
        <authorList>
            <person name="Eisen J.A."/>
            <person name="Coyne R.S."/>
            <person name="Wu M."/>
            <person name="Wu D."/>
            <person name="Thiagarajan M."/>
            <person name="Wortman J.R."/>
            <person name="Badger J.H."/>
            <person name="Ren Q."/>
            <person name="Amedeo P."/>
            <person name="Jones K.M."/>
            <person name="Tallon L.J."/>
            <person name="Delcher A.L."/>
            <person name="Salzberg S.L."/>
            <person name="Silva J.C."/>
            <person name="Haas B.J."/>
            <person name="Majoros W.H."/>
            <person name="Farzad M."/>
            <person name="Carlton J.M."/>
            <person name="Smith R.K. Jr."/>
            <person name="Garg J."/>
            <person name="Pearlman R.E."/>
            <person name="Karrer K.M."/>
            <person name="Sun L."/>
            <person name="Manning G."/>
            <person name="Elde N.C."/>
            <person name="Turkewitz A.P."/>
            <person name="Asai D.J."/>
            <person name="Wilkes D.E."/>
            <person name="Wang Y."/>
            <person name="Cai H."/>
            <person name="Collins K."/>
            <person name="Stewart B.A."/>
            <person name="Lee S.R."/>
            <person name="Wilamowska K."/>
            <person name="Weinberg Z."/>
            <person name="Ruzzo W.L."/>
            <person name="Wloga D."/>
            <person name="Gaertig J."/>
            <person name="Frankel J."/>
            <person name="Tsao C.-C."/>
            <person name="Gorovsky M.A."/>
            <person name="Keeling P.J."/>
            <person name="Waller R.F."/>
            <person name="Patron N.J."/>
            <person name="Cherry J.M."/>
            <person name="Stover N.A."/>
            <person name="Krieger C.J."/>
            <person name="del Toro C."/>
            <person name="Ryder H.F."/>
            <person name="Williamson S.C."/>
            <person name="Barbeau R.A."/>
            <person name="Hamilton E.P."/>
            <person name="Orias E."/>
        </authorList>
    </citation>
    <scope>NUCLEOTIDE SEQUENCE [LARGE SCALE GENOMIC DNA]</scope>
    <source>
        <strain evidence="2">SB210</strain>
    </source>
</reference>
<name>W7X327_TETTS</name>
<dbReference type="EMBL" id="GG662449">
    <property type="protein sequence ID" value="EWS71852.1"/>
    <property type="molecule type" value="Genomic_DNA"/>
</dbReference>
<dbReference type="Proteomes" id="UP000009168">
    <property type="component" value="Unassembled WGS sequence"/>
</dbReference>